<dbReference type="InterPro" id="IPR009080">
    <property type="entry name" value="tRNAsynth_Ia_anticodon-bd"/>
</dbReference>
<dbReference type="InterPro" id="IPR015413">
    <property type="entry name" value="Methionyl/Leucyl_tRNA_Synth"/>
</dbReference>
<accession>A0A9Q8U2W0</accession>
<dbReference type="InterPro" id="IPR014729">
    <property type="entry name" value="Rossmann-like_a/b/a_fold"/>
</dbReference>
<keyword evidence="2 9" id="KW-0963">Cytoplasm</keyword>
<dbReference type="Gene3D" id="3.10.20.590">
    <property type="match status" value="1"/>
</dbReference>
<keyword evidence="3 9" id="KW-0436">Ligase</keyword>
<name>A0A9Q8U2W0_9GAMM</name>
<dbReference type="InterPro" id="IPR002300">
    <property type="entry name" value="aa-tRNA-synth_Ia"/>
</dbReference>
<evidence type="ECO:0000256" key="5">
    <source>
        <dbReference type="ARBA" id="ARBA00022840"/>
    </source>
</evidence>
<keyword evidence="16" id="KW-1185">Reference proteome</keyword>
<dbReference type="PRINTS" id="PR00985">
    <property type="entry name" value="TRNASYNTHLEU"/>
</dbReference>
<dbReference type="SUPFAM" id="SSF50677">
    <property type="entry name" value="ValRS/IleRS/LeuRS editing domain"/>
    <property type="match status" value="1"/>
</dbReference>
<evidence type="ECO:0000313" key="16">
    <source>
        <dbReference type="Proteomes" id="UP001056381"/>
    </source>
</evidence>
<dbReference type="GO" id="GO:0006429">
    <property type="term" value="P:leucyl-tRNA aminoacylation"/>
    <property type="evidence" value="ECO:0007669"/>
    <property type="project" value="UniProtKB-UniRule"/>
</dbReference>
<dbReference type="Gene3D" id="1.10.730.10">
    <property type="entry name" value="Isoleucyl-tRNA Synthetase, Domain 1"/>
    <property type="match status" value="1"/>
</dbReference>
<dbReference type="GO" id="GO:0002161">
    <property type="term" value="F:aminoacyl-tRNA deacylase activity"/>
    <property type="evidence" value="ECO:0007669"/>
    <property type="project" value="InterPro"/>
</dbReference>
<dbReference type="EC" id="6.1.1.4" evidence="9"/>
<feature type="domain" description="Methionyl/Valyl/Leucyl/Isoleucyl-tRNA synthetase anticodon-binding" evidence="12">
    <location>
        <begin position="633"/>
        <end position="753"/>
    </location>
</feature>
<protein>
    <recommendedName>
        <fullName evidence="9">Leucine--tRNA ligase</fullName>
        <ecNumber evidence="9">6.1.1.4</ecNumber>
    </recommendedName>
    <alternativeName>
        <fullName evidence="9">Leucyl-tRNA synthetase</fullName>
        <shortName evidence="9">LeuRS</shortName>
    </alternativeName>
</protein>
<dbReference type="InterPro" id="IPR025709">
    <property type="entry name" value="Leu_tRNA-synth_edit"/>
</dbReference>
<dbReference type="SUPFAM" id="SSF47323">
    <property type="entry name" value="Anticodon-binding domain of a subclass of class I aminoacyl-tRNA synthetases"/>
    <property type="match status" value="1"/>
</dbReference>
<evidence type="ECO:0000256" key="6">
    <source>
        <dbReference type="ARBA" id="ARBA00022917"/>
    </source>
</evidence>
<comment type="catalytic activity">
    <reaction evidence="8 9">
        <text>tRNA(Leu) + L-leucine + ATP = L-leucyl-tRNA(Leu) + AMP + diphosphate</text>
        <dbReference type="Rhea" id="RHEA:11688"/>
        <dbReference type="Rhea" id="RHEA-COMP:9613"/>
        <dbReference type="Rhea" id="RHEA-COMP:9622"/>
        <dbReference type="ChEBI" id="CHEBI:30616"/>
        <dbReference type="ChEBI" id="CHEBI:33019"/>
        <dbReference type="ChEBI" id="CHEBI:57427"/>
        <dbReference type="ChEBI" id="CHEBI:78442"/>
        <dbReference type="ChEBI" id="CHEBI:78494"/>
        <dbReference type="ChEBI" id="CHEBI:456215"/>
        <dbReference type="EC" id="6.1.1.4"/>
    </reaction>
</comment>
<proteinExistence type="inferred from homology"/>
<dbReference type="CDD" id="cd00812">
    <property type="entry name" value="LeuRS_core"/>
    <property type="match status" value="1"/>
</dbReference>
<evidence type="ECO:0000256" key="10">
    <source>
        <dbReference type="RuleBase" id="RU363035"/>
    </source>
</evidence>
<dbReference type="Gene3D" id="3.40.50.620">
    <property type="entry name" value="HUPs"/>
    <property type="match status" value="2"/>
</dbReference>
<dbReference type="AlphaFoldDB" id="A0A9Q8U2W0"/>
<dbReference type="SUPFAM" id="SSF52374">
    <property type="entry name" value="Nucleotidylyl transferase"/>
    <property type="match status" value="1"/>
</dbReference>
<evidence type="ECO:0000256" key="3">
    <source>
        <dbReference type="ARBA" id="ARBA00022598"/>
    </source>
</evidence>
<feature type="short sequence motif" description="'HIGH' region" evidence="9">
    <location>
        <begin position="42"/>
        <end position="52"/>
    </location>
</feature>
<dbReference type="PANTHER" id="PTHR43740:SF2">
    <property type="entry name" value="LEUCINE--TRNA LIGASE, MITOCHONDRIAL"/>
    <property type="match status" value="1"/>
</dbReference>
<feature type="short sequence motif" description="'KMSKS' region" evidence="9">
    <location>
        <begin position="557"/>
        <end position="561"/>
    </location>
</feature>
<sequence>MSDIYNFKQIELEAQKKWHQQNTYKAEIDQNKPKFYCLSMLPYPSGNLHMGHVRNYTIGDAISRYKRLKGFNVLQPMGWDAFGLPAENAALDKKIHPKKWTDENIKHMTKQLKSLGFSYDWSKEVNTSDVSYYKFEQEIFIKMFEKGLAYRKKSMVNWDPIDKTVLANEQVIDGKGWRTGADVVRKEIDTWFLKITEYVDELESGLEDIDWPENVVNMQKNWIGKSKGIEIDFKTDFENKTLKAFTTRPDTLFGVTFFGLSPQHPLAEQLSKNDVKLAAFIKEQGKGSTAESDITKAEKLGYKTSFNVFNPITNENIPIWIINYVLMDYGTGAIMGVPGHDERDFEFAEKYKIQIKRVIESEEPLPYSGDGKLINSQELNNLNVDEAFKKISKMLSDNHAGKELYQYRLRDWGVSRQRYWGCPIPIVYKNGEPRPAQNLPVELPLGDKDHKPLDQNEDFKNIADGEIRETDTFDTFFESSWYFARYTSADNKNKIFDENTNYWLPVDLYIGGVEHAILHLLYARFFHKVLRDMKLVEGDEPFKKLLTQGMVLKDGAKMSKSKGNVVDPEKYIELYGADSIRTFMIFASPPEQSLEWSDNGLEGCHRFLKRLYALSEKIKNRSEDTFKDSNTSIEEEIKELSIKINDDYEKRLNLNTIVSSCMEIFNKLNRRIDKNKITADENEFLKVYEFLLISLSPIAPHICEYLYEDVLEKNFNNACWPKEDFFQQKRSEVNYLVQVNGKVRANIVLRVNLNQSDVEKAVSKHPNISKYLEGNEIKKVIFIKDKLINFVNG</sequence>
<keyword evidence="5 9" id="KW-0067">ATP-binding</keyword>
<dbReference type="CDD" id="cd07958">
    <property type="entry name" value="Anticodon_Ia_Leu_BEm"/>
    <property type="match status" value="1"/>
</dbReference>
<evidence type="ECO:0000259" key="12">
    <source>
        <dbReference type="Pfam" id="PF08264"/>
    </source>
</evidence>
<keyword evidence="4 9" id="KW-0547">Nucleotide-binding</keyword>
<feature type="domain" description="Methionyl/Leucyl tRNA synthetase" evidence="13">
    <location>
        <begin position="39"/>
        <end position="171"/>
    </location>
</feature>
<dbReference type="HAMAP" id="MF_00049_B">
    <property type="entry name" value="Leu_tRNA_synth_B"/>
    <property type="match status" value="1"/>
</dbReference>
<dbReference type="InterPro" id="IPR009008">
    <property type="entry name" value="Val/Leu/Ile-tRNA-synth_edit"/>
</dbReference>
<dbReference type="Proteomes" id="UP001056381">
    <property type="component" value="Chromosome"/>
</dbReference>
<dbReference type="Pfam" id="PF13603">
    <property type="entry name" value="tRNA-synt_1_2"/>
    <property type="match status" value="1"/>
</dbReference>
<dbReference type="GO" id="GO:0005829">
    <property type="term" value="C:cytosol"/>
    <property type="evidence" value="ECO:0007669"/>
    <property type="project" value="TreeGrafter"/>
</dbReference>
<dbReference type="Pfam" id="PF08264">
    <property type="entry name" value="Anticodon_1"/>
    <property type="match status" value="1"/>
</dbReference>
<dbReference type="PROSITE" id="PS00178">
    <property type="entry name" value="AA_TRNA_LIGASE_I"/>
    <property type="match status" value="1"/>
</dbReference>
<evidence type="ECO:0000256" key="1">
    <source>
        <dbReference type="ARBA" id="ARBA00005594"/>
    </source>
</evidence>
<dbReference type="NCBIfam" id="TIGR00396">
    <property type="entry name" value="leuS_bact"/>
    <property type="match status" value="1"/>
</dbReference>
<evidence type="ECO:0000256" key="2">
    <source>
        <dbReference type="ARBA" id="ARBA00022490"/>
    </source>
</evidence>
<evidence type="ECO:0000256" key="9">
    <source>
        <dbReference type="HAMAP-Rule" id="MF_00049"/>
    </source>
</evidence>
<feature type="binding site" evidence="9">
    <location>
        <position position="560"/>
    </location>
    <ligand>
        <name>ATP</name>
        <dbReference type="ChEBI" id="CHEBI:30616"/>
    </ligand>
</feature>
<comment type="similarity">
    <text evidence="1 9 10">Belongs to the class-I aminoacyl-tRNA synthetase family.</text>
</comment>
<gene>
    <name evidence="9 15" type="primary">leuS</name>
    <name evidence="15" type="ORF">M9B40_00565</name>
</gene>
<dbReference type="InterPro" id="IPR002302">
    <property type="entry name" value="Leu-tRNA-ligase"/>
</dbReference>
<dbReference type="EMBL" id="CP097966">
    <property type="protein sequence ID" value="URQ63292.1"/>
    <property type="molecule type" value="Genomic_DNA"/>
</dbReference>
<reference evidence="15" key="1">
    <citation type="submission" date="2022-05" db="EMBL/GenBank/DDBJ databases">
        <title>Single-amplified genomics reveal most streamlined microbe among free-living bacteria.</title>
        <authorList>
            <person name="Roda-Garcia J."/>
            <person name="Haro-Moreno J.M."/>
            <person name="Rodriguez-Valera F."/>
            <person name="Almagro-Moreno S."/>
            <person name="Lopez-Perez M."/>
        </authorList>
    </citation>
    <scope>NUCLEOTIDE SEQUENCE</scope>
    <source>
        <strain evidence="15">TMED112-D2-2</strain>
    </source>
</reference>
<organism evidence="15 16">
    <name type="scientific">SAR86 cluster bacterium</name>
    <dbReference type="NCBI Taxonomy" id="2030880"/>
    <lineage>
        <taxon>Bacteria</taxon>
        <taxon>Pseudomonadati</taxon>
        <taxon>Pseudomonadota</taxon>
        <taxon>Gammaproteobacteria</taxon>
        <taxon>SAR86 cluster</taxon>
    </lineage>
</organism>
<keyword evidence="6 9" id="KW-0648">Protein biosynthesis</keyword>
<dbReference type="InterPro" id="IPR001412">
    <property type="entry name" value="aa-tRNA-synth_I_CS"/>
</dbReference>
<evidence type="ECO:0000313" key="15">
    <source>
        <dbReference type="EMBL" id="URQ63292.1"/>
    </source>
</evidence>
<dbReference type="Pfam" id="PF00133">
    <property type="entry name" value="tRNA-synt_1"/>
    <property type="match status" value="1"/>
</dbReference>
<dbReference type="Pfam" id="PF09334">
    <property type="entry name" value="tRNA-synt_1g"/>
    <property type="match status" value="1"/>
</dbReference>
<evidence type="ECO:0000256" key="8">
    <source>
        <dbReference type="ARBA" id="ARBA00047469"/>
    </source>
</evidence>
<feature type="domain" description="Leucyl-tRNA synthetase editing" evidence="14">
    <location>
        <begin position="220"/>
        <end position="395"/>
    </location>
</feature>
<dbReference type="GO" id="GO:0004823">
    <property type="term" value="F:leucine-tRNA ligase activity"/>
    <property type="evidence" value="ECO:0007669"/>
    <property type="project" value="UniProtKB-UniRule"/>
</dbReference>
<evidence type="ECO:0000256" key="4">
    <source>
        <dbReference type="ARBA" id="ARBA00022741"/>
    </source>
</evidence>
<feature type="domain" description="Aminoacyl-tRNA synthetase class Ia" evidence="11">
    <location>
        <begin position="409"/>
        <end position="596"/>
    </location>
</feature>
<keyword evidence="7 9" id="KW-0030">Aminoacyl-tRNA synthetase</keyword>
<evidence type="ECO:0000259" key="14">
    <source>
        <dbReference type="Pfam" id="PF13603"/>
    </source>
</evidence>
<comment type="subcellular location">
    <subcellularLocation>
        <location evidence="9">Cytoplasm</location>
    </subcellularLocation>
</comment>
<dbReference type="FunFam" id="1.10.730.10:FF:000002">
    <property type="entry name" value="Leucine--tRNA ligase"/>
    <property type="match status" value="1"/>
</dbReference>
<evidence type="ECO:0000256" key="7">
    <source>
        <dbReference type="ARBA" id="ARBA00023146"/>
    </source>
</evidence>
<evidence type="ECO:0000259" key="13">
    <source>
        <dbReference type="Pfam" id="PF09334"/>
    </source>
</evidence>
<evidence type="ECO:0000259" key="11">
    <source>
        <dbReference type="Pfam" id="PF00133"/>
    </source>
</evidence>
<dbReference type="PANTHER" id="PTHR43740">
    <property type="entry name" value="LEUCYL-TRNA SYNTHETASE"/>
    <property type="match status" value="1"/>
</dbReference>
<dbReference type="GO" id="GO:0005524">
    <property type="term" value="F:ATP binding"/>
    <property type="evidence" value="ECO:0007669"/>
    <property type="project" value="UniProtKB-UniRule"/>
</dbReference>
<dbReference type="InterPro" id="IPR013155">
    <property type="entry name" value="M/V/L/I-tRNA-synth_anticd-bd"/>
</dbReference>